<dbReference type="InterPro" id="IPR059164">
    <property type="entry name" value="HAT_PRP39_C"/>
</dbReference>
<name>A0A2V1DMX3_9PLEO</name>
<keyword evidence="2" id="KW-0507">mRNA processing</keyword>
<dbReference type="GO" id="GO:0005685">
    <property type="term" value="C:U1 snRNP"/>
    <property type="evidence" value="ECO:0007669"/>
    <property type="project" value="TreeGrafter"/>
</dbReference>
<organism evidence="6 7">
    <name type="scientific">Periconia macrospinosa</name>
    <dbReference type="NCBI Taxonomy" id="97972"/>
    <lineage>
        <taxon>Eukaryota</taxon>
        <taxon>Fungi</taxon>
        <taxon>Dikarya</taxon>
        <taxon>Ascomycota</taxon>
        <taxon>Pezizomycotina</taxon>
        <taxon>Dothideomycetes</taxon>
        <taxon>Pleosporomycetidae</taxon>
        <taxon>Pleosporales</taxon>
        <taxon>Massarineae</taxon>
        <taxon>Periconiaceae</taxon>
        <taxon>Periconia</taxon>
    </lineage>
</organism>
<evidence type="ECO:0000256" key="5">
    <source>
        <dbReference type="ARBA" id="ARBA00023242"/>
    </source>
</evidence>
<dbReference type="PANTHER" id="PTHR17204:SF5">
    <property type="entry name" value="PRE-MRNA-PROCESSING FACTOR 39"/>
    <property type="match status" value="1"/>
</dbReference>
<accession>A0A2V1DMX3</accession>
<proteinExistence type="predicted"/>
<comment type="subcellular location">
    <subcellularLocation>
        <location evidence="1">Nucleus</location>
    </subcellularLocation>
</comment>
<keyword evidence="5" id="KW-0539">Nucleus</keyword>
<keyword evidence="4" id="KW-0508">mRNA splicing</keyword>
<evidence type="ECO:0000313" key="6">
    <source>
        <dbReference type="EMBL" id="PVH98484.1"/>
    </source>
</evidence>
<gene>
    <name evidence="6" type="ORF">DM02DRAFT_45513</name>
</gene>
<evidence type="ECO:0000256" key="1">
    <source>
        <dbReference type="ARBA" id="ARBA00004123"/>
    </source>
</evidence>
<dbReference type="GO" id="GO:0000243">
    <property type="term" value="C:commitment complex"/>
    <property type="evidence" value="ECO:0007669"/>
    <property type="project" value="TreeGrafter"/>
</dbReference>
<dbReference type="STRING" id="97972.A0A2V1DMX3"/>
<evidence type="ECO:0000256" key="3">
    <source>
        <dbReference type="ARBA" id="ARBA00022737"/>
    </source>
</evidence>
<dbReference type="Proteomes" id="UP000244855">
    <property type="component" value="Unassembled WGS sequence"/>
</dbReference>
<dbReference type="GO" id="GO:0071004">
    <property type="term" value="C:U2-type prespliceosome"/>
    <property type="evidence" value="ECO:0007669"/>
    <property type="project" value="TreeGrafter"/>
</dbReference>
<evidence type="ECO:0000256" key="2">
    <source>
        <dbReference type="ARBA" id="ARBA00022664"/>
    </source>
</evidence>
<dbReference type="PANTHER" id="PTHR17204">
    <property type="entry name" value="PRE-MRNA PROCESSING PROTEIN PRP39-RELATED"/>
    <property type="match status" value="1"/>
</dbReference>
<sequence length="96" mass="11305">MQLAFGYDILQAPQVFSASSCSSSTENFVPSYLLPKDSLVRVKLDQHYYEIYLVVQQAVSVRWNYEQDIKRAFFHVKELGEEDLADWRAYIDFEEK</sequence>
<keyword evidence="3" id="KW-0677">Repeat</keyword>
<dbReference type="EMBL" id="KZ805412">
    <property type="protein sequence ID" value="PVH98484.1"/>
    <property type="molecule type" value="Genomic_DNA"/>
</dbReference>
<keyword evidence="7" id="KW-1185">Reference proteome</keyword>
<dbReference type="GO" id="GO:0030627">
    <property type="term" value="F:pre-mRNA 5'-splice site binding"/>
    <property type="evidence" value="ECO:0007669"/>
    <property type="project" value="TreeGrafter"/>
</dbReference>
<dbReference type="AlphaFoldDB" id="A0A2V1DMX3"/>
<reference evidence="6 7" key="1">
    <citation type="journal article" date="2018" name="Sci. Rep.">
        <title>Comparative genomics provides insights into the lifestyle and reveals functional heterogeneity of dark septate endophytic fungi.</title>
        <authorList>
            <person name="Knapp D.G."/>
            <person name="Nemeth J.B."/>
            <person name="Barry K."/>
            <person name="Hainaut M."/>
            <person name="Henrissat B."/>
            <person name="Johnson J."/>
            <person name="Kuo A."/>
            <person name="Lim J.H.P."/>
            <person name="Lipzen A."/>
            <person name="Nolan M."/>
            <person name="Ohm R.A."/>
            <person name="Tamas L."/>
            <person name="Grigoriev I.V."/>
            <person name="Spatafora J.W."/>
            <person name="Nagy L.G."/>
            <person name="Kovacs G.M."/>
        </authorList>
    </citation>
    <scope>NUCLEOTIDE SEQUENCE [LARGE SCALE GENOMIC DNA]</scope>
    <source>
        <strain evidence="6 7">DSE2036</strain>
    </source>
</reference>
<dbReference type="OrthoDB" id="10265668at2759"/>
<evidence type="ECO:0000313" key="7">
    <source>
        <dbReference type="Proteomes" id="UP000244855"/>
    </source>
</evidence>
<dbReference type="Pfam" id="PF23241">
    <property type="entry name" value="HAT_PRP39_C"/>
    <property type="match status" value="1"/>
</dbReference>
<evidence type="ECO:0000256" key="4">
    <source>
        <dbReference type="ARBA" id="ARBA00023187"/>
    </source>
</evidence>
<dbReference type="GO" id="GO:0000395">
    <property type="term" value="P:mRNA 5'-splice site recognition"/>
    <property type="evidence" value="ECO:0007669"/>
    <property type="project" value="TreeGrafter"/>
</dbReference>
<protein>
    <submittedName>
        <fullName evidence="6">Uncharacterized protein</fullName>
    </submittedName>
</protein>